<proteinExistence type="predicted"/>
<dbReference type="Gene3D" id="3.30.70.2940">
    <property type="match status" value="1"/>
</dbReference>
<protein>
    <submittedName>
        <fullName evidence="1">Type III-B CRISPR module-associated protein Cmr3</fullName>
    </submittedName>
</protein>
<evidence type="ECO:0000313" key="1">
    <source>
        <dbReference type="EMBL" id="UYV19461.1"/>
    </source>
</evidence>
<dbReference type="Pfam" id="PF09700">
    <property type="entry name" value="Cas_Cmr3"/>
    <property type="match status" value="1"/>
</dbReference>
<dbReference type="RefSeq" id="WP_264430055.1">
    <property type="nucleotide sequence ID" value="NZ_CP080627.1"/>
</dbReference>
<dbReference type="InterPro" id="IPR019117">
    <property type="entry name" value="CRISPR-assoc_protein_Cmr3"/>
</dbReference>
<gene>
    <name evidence="1" type="ORF">K1Y77_01925</name>
</gene>
<organism evidence="1 2">
    <name type="scientific">Halomonas qaidamensis</name>
    <dbReference type="NCBI Taxonomy" id="2866211"/>
    <lineage>
        <taxon>Bacteria</taxon>
        <taxon>Pseudomonadati</taxon>
        <taxon>Pseudomonadota</taxon>
        <taxon>Gammaproteobacteria</taxon>
        <taxon>Oceanospirillales</taxon>
        <taxon>Halomonadaceae</taxon>
        <taxon>Halomonas</taxon>
    </lineage>
</organism>
<dbReference type="EMBL" id="CP080627">
    <property type="protein sequence ID" value="UYV19461.1"/>
    <property type="molecule type" value="Genomic_DNA"/>
</dbReference>
<sequence length="388" mass="42528">MSRQRWLFQAVDTWFFREARAHEAVGVGQLDSQFPPPVSTLMGAVRTALGDLAGIDWHRFATEQEYFNWLGDGGQLGAMSVNGPHLYLADKPLYAVPADLLAGMGDDAQQQFSRLRIGEPVRSDLGFVALPELNDAPLGSKPLAGVWLTSAGMARWQAGECPRQDQLVWRKDHISNEPRLGIGRDNRTATVQEGLLYQTLHLRFHSDSELRIGLELDGVPEEVAERLPSVTGLRLGGEGREAHVSIEPLHASQVADVPHTESGDRGLILMLETPGVFLTDGQAQWCLPGFTAVQNEAGLTTHWQGSIADVELKLISVAMDRSQRVGGWDQRQRKPKAVTSRVAPGSLFYCELADSSAGLQGALEALDGQQVGEDQAWGMGRLRVGRWR</sequence>
<name>A0ABY6JQF4_9GAMM</name>
<evidence type="ECO:0000313" key="2">
    <source>
        <dbReference type="Proteomes" id="UP001163082"/>
    </source>
</evidence>
<keyword evidence="2" id="KW-1185">Reference proteome</keyword>
<accession>A0ABY6JQF4</accession>
<reference evidence="1 2" key="1">
    <citation type="journal article" date="2022" name="Antonie Van Leeuwenhoek">
        <title>Whole genome sequencing of the halophilic Halomonas qaidamensis XH36, a novel species strain with high ectoine production.</title>
        <authorList>
            <person name="Zhang T."/>
            <person name="Cui T."/>
            <person name="Cao Y."/>
            <person name="Li Y."/>
            <person name="Li F."/>
            <person name="Zhu D."/>
            <person name="Xing J."/>
        </authorList>
    </citation>
    <scope>NUCLEOTIDE SEQUENCE [LARGE SCALE GENOMIC DNA]</scope>
    <source>
        <strain evidence="1 2">XH36</strain>
    </source>
</reference>
<dbReference type="Gene3D" id="2.60.40.4350">
    <property type="match status" value="1"/>
</dbReference>
<dbReference type="Proteomes" id="UP001163082">
    <property type="component" value="Chromosome"/>
</dbReference>